<proteinExistence type="predicted"/>
<dbReference type="OrthoDB" id="3551520at2759"/>
<evidence type="ECO:0000256" key="1">
    <source>
        <dbReference type="SAM" id="Phobius"/>
    </source>
</evidence>
<sequence length="166" mass="19933">MVVQMKRLRGGLRWYFSPWVFANCIFSKFYRMRPDEIYRGPEELPPLPNADYHFSRGPEPPFFDEIFKTRFYGCLSATCWVAQMRVFCFLHQCQGRTNSGYYDVLKYLPRRKYVWNLDYSDATSEAWGLHAKVDLSFFRTVVYHVVILSGPAAFWGWWLHQWPTDW</sequence>
<reference evidence="2 3" key="1">
    <citation type="submission" date="2016-04" db="EMBL/GenBank/DDBJ databases">
        <title>A degradative enzymes factory behind the ericoid mycorrhizal symbiosis.</title>
        <authorList>
            <consortium name="DOE Joint Genome Institute"/>
            <person name="Martino E."/>
            <person name="Morin E."/>
            <person name="Grelet G."/>
            <person name="Kuo A."/>
            <person name="Kohler A."/>
            <person name="Daghino S."/>
            <person name="Barry K."/>
            <person name="Choi C."/>
            <person name="Cichocki N."/>
            <person name="Clum A."/>
            <person name="Copeland A."/>
            <person name="Hainaut M."/>
            <person name="Haridas S."/>
            <person name="Labutti K."/>
            <person name="Lindquist E."/>
            <person name="Lipzen A."/>
            <person name="Khouja H.-R."/>
            <person name="Murat C."/>
            <person name="Ohm R."/>
            <person name="Olson A."/>
            <person name="Spatafora J."/>
            <person name="Veneault-Fourrey C."/>
            <person name="Henrissat B."/>
            <person name="Grigoriev I."/>
            <person name="Martin F."/>
            <person name="Perotto S."/>
        </authorList>
    </citation>
    <scope>NUCLEOTIDE SEQUENCE [LARGE SCALE GENOMIC DNA]</scope>
    <source>
        <strain evidence="2 3">F</strain>
    </source>
</reference>
<evidence type="ECO:0000313" key="3">
    <source>
        <dbReference type="Proteomes" id="UP000235786"/>
    </source>
</evidence>
<protein>
    <submittedName>
        <fullName evidence="2">Uncharacterized protein</fullName>
    </submittedName>
</protein>
<dbReference type="AlphaFoldDB" id="A0A2J6RUE2"/>
<keyword evidence="1" id="KW-0472">Membrane</keyword>
<accession>A0A2J6RUE2</accession>
<organism evidence="2 3">
    <name type="scientific">Hyaloscypha variabilis (strain UAMH 11265 / GT02V1 / F)</name>
    <name type="common">Meliniomyces variabilis</name>
    <dbReference type="NCBI Taxonomy" id="1149755"/>
    <lineage>
        <taxon>Eukaryota</taxon>
        <taxon>Fungi</taxon>
        <taxon>Dikarya</taxon>
        <taxon>Ascomycota</taxon>
        <taxon>Pezizomycotina</taxon>
        <taxon>Leotiomycetes</taxon>
        <taxon>Helotiales</taxon>
        <taxon>Hyaloscyphaceae</taxon>
        <taxon>Hyaloscypha</taxon>
        <taxon>Hyaloscypha variabilis</taxon>
    </lineage>
</organism>
<keyword evidence="1" id="KW-1133">Transmembrane helix</keyword>
<dbReference type="Proteomes" id="UP000235786">
    <property type="component" value="Unassembled WGS sequence"/>
</dbReference>
<evidence type="ECO:0000313" key="2">
    <source>
        <dbReference type="EMBL" id="PMD42083.1"/>
    </source>
</evidence>
<gene>
    <name evidence="2" type="ORF">L207DRAFT_305971</name>
</gene>
<keyword evidence="1" id="KW-0812">Transmembrane</keyword>
<dbReference type="EMBL" id="KZ613943">
    <property type="protein sequence ID" value="PMD42083.1"/>
    <property type="molecule type" value="Genomic_DNA"/>
</dbReference>
<keyword evidence="3" id="KW-1185">Reference proteome</keyword>
<feature type="transmembrane region" description="Helical" evidence="1">
    <location>
        <begin position="141"/>
        <end position="160"/>
    </location>
</feature>
<name>A0A2J6RUE2_HYAVF</name>